<evidence type="ECO:0000256" key="2">
    <source>
        <dbReference type="ARBA" id="ARBA00022884"/>
    </source>
</evidence>
<dbReference type="GO" id="GO:0000049">
    <property type="term" value="F:tRNA binding"/>
    <property type="evidence" value="ECO:0007669"/>
    <property type="project" value="UniProtKB-UniRule"/>
</dbReference>
<keyword evidence="6" id="KW-1185">Reference proteome</keyword>
<gene>
    <name evidence="5" type="ordered locus">MYPE9410</name>
</gene>
<evidence type="ECO:0000256" key="3">
    <source>
        <dbReference type="PROSITE-ProRule" id="PRU00209"/>
    </source>
</evidence>
<keyword evidence="1 3" id="KW-0820">tRNA-binding</keyword>
<evidence type="ECO:0000313" key="5">
    <source>
        <dbReference type="EMBL" id="BAC44728.1"/>
    </source>
</evidence>
<feature type="domain" description="TRNA-binding" evidence="4">
    <location>
        <begin position="82"/>
        <end position="190"/>
    </location>
</feature>
<dbReference type="Pfam" id="PF01588">
    <property type="entry name" value="tRNA_bind"/>
    <property type="match status" value="1"/>
</dbReference>
<accession>Q8EUI5</accession>
<name>Q8EUI5_MALP2</name>
<protein>
    <recommendedName>
        <fullName evidence="4">tRNA-binding domain-containing protein</fullName>
    </recommendedName>
</protein>
<dbReference type="CDD" id="cd02796">
    <property type="entry name" value="tRNA_bind_bactPheRS"/>
    <property type="match status" value="1"/>
</dbReference>
<dbReference type="FunCoup" id="Q8EUI5">
    <property type="interactions" value="11"/>
</dbReference>
<dbReference type="Proteomes" id="UP000002522">
    <property type="component" value="Chromosome"/>
</dbReference>
<evidence type="ECO:0000259" key="4">
    <source>
        <dbReference type="PROSITE" id="PS50886"/>
    </source>
</evidence>
<reference evidence="5 6" key="1">
    <citation type="journal article" date="2002" name="Nucleic Acids Res.">
        <title>The complete genomic sequence of Mycoplasma penetrans, an intracellular bacterial pathogen in humans.</title>
        <authorList>
            <person name="Sasaki Y."/>
            <person name="Ishikawa J."/>
            <person name="Yamashita A."/>
            <person name="Oshima K."/>
            <person name="Kenri T."/>
            <person name="Furuya K."/>
            <person name="Yoshino C."/>
            <person name="Horino A."/>
            <person name="Shiba T."/>
            <person name="Sasaki T."/>
            <person name="Hattori M."/>
        </authorList>
    </citation>
    <scope>NUCLEOTIDE SEQUENCE [LARGE SCALE GENOMIC DNA]</scope>
    <source>
        <strain evidence="5 6">HF-2</strain>
    </source>
</reference>
<dbReference type="KEGG" id="mpe:MYPE9410"/>
<dbReference type="PROSITE" id="PS50886">
    <property type="entry name" value="TRBD"/>
    <property type="match status" value="1"/>
</dbReference>
<keyword evidence="2 3" id="KW-0694">RNA-binding</keyword>
<evidence type="ECO:0000256" key="1">
    <source>
        <dbReference type="ARBA" id="ARBA00022555"/>
    </source>
</evidence>
<dbReference type="eggNOG" id="COG0073">
    <property type="taxonomic scope" value="Bacteria"/>
</dbReference>
<dbReference type="AlphaFoldDB" id="Q8EUI5"/>
<dbReference type="NCBIfam" id="NF045760">
    <property type="entry name" value="YtpR"/>
    <property type="match status" value="1"/>
</dbReference>
<dbReference type="InterPro" id="IPR037154">
    <property type="entry name" value="YtpR-like_sf"/>
</dbReference>
<dbReference type="InterPro" id="IPR012340">
    <property type="entry name" value="NA-bd_OB-fold"/>
</dbReference>
<organism evidence="5 6">
    <name type="scientific">Malacoplasma penetrans (strain HF-2)</name>
    <name type="common">Mycoplasma penetrans</name>
    <dbReference type="NCBI Taxonomy" id="272633"/>
    <lineage>
        <taxon>Bacteria</taxon>
        <taxon>Bacillati</taxon>
        <taxon>Mycoplasmatota</taxon>
        <taxon>Mycoplasmoidales</taxon>
        <taxon>Mycoplasmoidaceae</taxon>
        <taxon>Malacoplasma</taxon>
    </lineage>
</organism>
<dbReference type="EMBL" id="BA000026">
    <property type="protein sequence ID" value="BAC44728.1"/>
    <property type="molecule type" value="Genomic_DNA"/>
</dbReference>
<dbReference type="Gene3D" id="3.30.1940.10">
    <property type="entry name" value="YtpR-like"/>
    <property type="match status" value="1"/>
</dbReference>
<sequence length="196" mass="22134">MINIFYNKTTLKDTMLVSVSMKKPNITKNHKDVFTALYKDEELVGINIFNVSKHIKLNDGMILANKQILDFILKITKINLSKYEDKNFVVGEIVKLEPIPNTHLNYCDVDVKDKVLKVVCGAANAKQNLKVVVAMINTFMPDGKPIIKNSIQGKESFGMLCSAKELNMPHDNKKGIIELNNSYQVGELFVEPFSNK</sequence>
<dbReference type="RefSeq" id="WP_011077757.1">
    <property type="nucleotide sequence ID" value="NC_004432.1"/>
</dbReference>
<proteinExistence type="predicted"/>
<dbReference type="Gene3D" id="2.40.50.140">
    <property type="entry name" value="Nucleic acid-binding proteins"/>
    <property type="match status" value="1"/>
</dbReference>
<dbReference type="SUPFAM" id="SSF50249">
    <property type="entry name" value="Nucleic acid-binding proteins"/>
    <property type="match status" value="1"/>
</dbReference>
<dbReference type="InParanoid" id="Q8EUI5"/>
<dbReference type="InterPro" id="IPR033714">
    <property type="entry name" value="tRNA_bind_bactPheRS"/>
</dbReference>
<evidence type="ECO:0000313" key="6">
    <source>
        <dbReference type="Proteomes" id="UP000002522"/>
    </source>
</evidence>
<dbReference type="InterPro" id="IPR002547">
    <property type="entry name" value="tRNA-bd_dom"/>
</dbReference>
<dbReference type="HOGENOM" id="CLU_098250_1_0_14"/>
<dbReference type="STRING" id="272633.gene:10732062"/>